<dbReference type="Proteomes" id="UP000728032">
    <property type="component" value="Unassembled WGS sequence"/>
</dbReference>
<keyword evidence="3" id="KW-1185">Reference proteome</keyword>
<evidence type="ECO:0000313" key="2">
    <source>
        <dbReference type="EMBL" id="CAD7649189.1"/>
    </source>
</evidence>
<sequence length="227" mass="26488">MEVEFEADILLDEESNDSHHECEEPNDYDNQKLFHFFESYLNKSVNESEGEEEPDLEVNDKFREFVVNRAAKTPQTNRSVRHISCLADIENQKSILRHNTPNRRSDESLEESMSDVTLPWNLIDMPEKEAIDLMNTLGEDIENKETTYPQMIANQMRDNFSKQMDLLSGVMLDMENTFTNSLQEISVKSAEERVAFNELIDKELKELNCKTKLLSKLKFDLNVIRET</sequence>
<evidence type="ECO:0000313" key="3">
    <source>
        <dbReference type="Proteomes" id="UP000728032"/>
    </source>
</evidence>
<feature type="compositionally biased region" description="Acidic residues" evidence="1">
    <location>
        <begin position="1"/>
        <end position="15"/>
    </location>
</feature>
<reference evidence="2" key="1">
    <citation type="submission" date="2020-11" db="EMBL/GenBank/DDBJ databases">
        <authorList>
            <person name="Tran Van P."/>
        </authorList>
    </citation>
    <scope>NUCLEOTIDE SEQUENCE</scope>
</reference>
<organism evidence="2">
    <name type="scientific">Oppiella nova</name>
    <dbReference type="NCBI Taxonomy" id="334625"/>
    <lineage>
        <taxon>Eukaryota</taxon>
        <taxon>Metazoa</taxon>
        <taxon>Ecdysozoa</taxon>
        <taxon>Arthropoda</taxon>
        <taxon>Chelicerata</taxon>
        <taxon>Arachnida</taxon>
        <taxon>Acari</taxon>
        <taxon>Acariformes</taxon>
        <taxon>Sarcoptiformes</taxon>
        <taxon>Oribatida</taxon>
        <taxon>Brachypylina</taxon>
        <taxon>Oppioidea</taxon>
        <taxon>Oppiidae</taxon>
        <taxon>Oppiella</taxon>
    </lineage>
</organism>
<feature type="region of interest" description="Disordered" evidence="1">
    <location>
        <begin position="1"/>
        <end position="25"/>
    </location>
</feature>
<name>A0A7R9LWN6_9ACAR</name>
<dbReference type="EMBL" id="CAJPVJ010003511">
    <property type="protein sequence ID" value="CAG2167652.1"/>
    <property type="molecule type" value="Genomic_DNA"/>
</dbReference>
<protein>
    <submittedName>
        <fullName evidence="2">Uncharacterized protein</fullName>
    </submittedName>
</protein>
<gene>
    <name evidence="2" type="ORF">ONB1V03_LOCUS7149</name>
</gene>
<proteinExistence type="predicted"/>
<dbReference type="OrthoDB" id="6529808at2759"/>
<accession>A0A7R9LWN6</accession>
<evidence type="ECO:0000256" key="1">
    <source>
        <dbReference type="SAM" id="MobiDB-lite"/>
    </source>
</evidence>
<dbReference type="EMBL" id="OC918336">
    <property type="protein sequence ID" value="CAD7649189.1"/>
    <property type="molecule type" value="Genomic_DNA"/>
</dbReference>
<dbReference type="AlphaFoldDB" id="A0A7R9LWN6"/>